<dbReference type="InterPro" id="IPR009506">
    <property type="entry name" value="YjiS-like"/>
</dbReference>
<dbReference type="Proteomes" id="UP000297966">
    <property type="component" value="Unassembled WGS sequence"/>
</dbReference>
<accession>A0A4Y9LLU1</accession>
<sequence>MSCGSTTSNSAYTINPPSLPLPDVRGWKIPLAWLAGIACAWERRRQYRELLELDDRLLADMGLSRTAVEEVRRSPLYLEAWRHSL</sequence>
<gene>
    <name evidence="2" type="ORF">E4K65_28870</name>
</gene>
<evidence type="ECO:0000259" key="1">
    <source>
        <dbReference type="Pfam" id="PF06568"/>
    </source>
</evidence>
<organism evidence="2 3">
    <name type="scientific">Bradyrhizobium niftali</name>
    <dbReference type="NCBI Taxonomy" id="2560055"/>
    <lineage>
        <taxon>Bacteria</taxon>
        <taxon>Pseudomonadati</taxon>
        <taxon>Pseudomonadota</taxon>
        <taxon>Alphaproteobacteria</taxon>
        <taxon>Hyphomicrobiales</taxon>
        <taxon>Nitrobacteraceae</taxon>
        <taxon>Bradyrhizobium</taxon>
    </lineage>
</organism>
<keyword evidence="3" id="KW-1185">Reference proteome</keyword>
<evidence type="ECO:0000313" key="2">
    <source>
        <dbReference type="EMBL" id="TFV44305.1"/>
    </source>
</evidence>
<feature type="domain" description="YjiS-like" evidence="1">
    <location>
        <begin position="40"/>
        <end position="66"/>
    </location>
</feature>
<comment type="caution">
    <text evidence="2">The sequence shown here is derived from an EMBL/GenBank/DDBJ whole genome shotgun (WGS) entry which is preliminary data.</text>
</comment>
<dbReference type="OrthoDB" id="8239949at2"/>
<reference evidence="2 3" key="1">
    <citation type="submission" date="2019-03" db="EMBL/GenBank/DDBJ databases">
        <title>Bradyrhizobium diversity isolated from nodules of Chamaecrista fasciculata.</title>
        <authorList>
            <person name="Klepa M.S."/>
            <person name="Urquiaga M.O."/>
            <person name="Hungria M."/>
            <person name="Delamuta J.R."/>
        </authorList>
    </citation>
    <scope>NUCLEOTIDE SEQUENCE [LARGE SCALE GENOMIC DNA]</scope>
    <source>
        <strain evidence="2 3">CNPSo 3448</strain>
    </source>
</reference>
<dbReference type="EMBL" id="SPQT01000019">
    <property type="protein sequence ID" value="TFV44305.1"/>
    <property type="molecule type" value="Genomic_DNA"/>
</dbReference>
<dbReference type="RefSeq" id="WP_135177013.1">
    <property type="nucleotide sequence ID" value="NZ_JBIYER010000001.1"/>
</dbReference>
<name>A0A4Y9LLU1_9BRAD</name>
<protein>
    <submittedName>
        <fullName evidence="2">DUF1127 domain-containing protein</fullName>
    </submittedName>
</protein>
<dbReference type="Pfam" id="PF06568">
    <property type="entry name" value="YjiS-like"/>
    <property type="match status" value="1"/>
</dbReference>
<proteinExistence type="predicted"/>
<dbReference type="AlphaFoldDB" id="A0A4Y9LLU1"/>
<evidence type="ECO:0000313" key="3">
    <source>
        <dbReference type="Proteomes" id="UP000297966"/>
    </source>
</evidence>